<keyword evidence="3" id="KW-1185">Reference proteome</keyword>
<dbReference type="Proteomes" id="UP000634136">
    <property type="component" value="Unassembled WGS sequence"/>
</dbReference>
<dbReference type="AlphaFoldDB" id="A0A834XER4"/>
<gene>
    <name evidence="2" type="ORF">G2W53_000995</name>
</gene>
<comment type="caution">
    <text evidence="2">The sequence shown here is derived from an EMBL/GenBank/DDBJ whole genome shotgun (WGS) entry which is preliminary data.</text>
</comment>
<accession>A0A834XER4</accession>
<evidence type="ECO:0000256" key="1">
    <source>
        <dbReference type="SAM" id="MobiDB-lite"/>
    </source>
</evidence>
<evidence type="ECO:0000313" key="2">
    <source>
        <dbReference type="EMBL" id="KAF7844090.1"/>
    </source>
</evidence>
<feature type="region of interest" description="Disordered" evidence="1">
    <location>
        <begin position="1"/>
        <end position="36"/>
    </location>
</feature>
<organism evidence="2 3">
    <name type="scientific">Senna tora</name>
    <dbReference type="NCBI Taxonomy" id="362788"/>
    <lineage>
        <taxon>Eukaryota</taxon>
        <taxon>Viridiplantae</taxon>
        <taxon>Streptophyta</taxon>
        <taxon>Embryophyta</taxon>
        <taxon>Tracheophyta</taxon>
        <taxon>Spermatophyta</taxon>
        <taxon>Magnoliopsida</taxon>
        <taxon>eudicotyledons</taxon>
        <taxon>Gunneridae</taxon>
        <taxon>Pentapetalae</taxon>
        <taxon>rosids</taxon>
        <taxon>fabids</taxon>
        <taxon>Fabales</taxon>
        <taxon>Fabaceae</taxon>
        <taxon>Caesalpinioideae</taxon>
        <taxon>Cassia clade</taxon>
        <taxon>Senna</taxon>
    </lineage>
</organism>
<evidence type="ECO:0000313" key="3">
    <source>
        <dbReference type="Proteomes" id="UP000634136"/>
    </source>
</evidence>
<protein>
    <submittedName>
        <fullName evidence="2">Uncharacterized protein</fullName>
    </submittedName>
</protein>
<proteinExistence type="predicted"/>
<sequence length="36" mass="4140">MKLRWKKDQVTFGEEEASRAENEAVNEDGEEEASRA</sequence>
<reference evidence="2" key="1">
    <citation type="submission" date="2020-09" db="EMBL/GenBank/DDBJ databases">
        <title>Genome-Enabled Discovery of Anthraquinone Biosynthesis in Senna tora.</title>
        <authorList>
            <person name="Kang S.-H."/>
            <person name="Pandey R.P."/>
            <person name="Lee C.-M."/>
            <person name="Sim J.-S."/>
            <person name="Jeong J.-T."/>
            <person name="Choi B.-S."/>
            <person name="Jung M."/>
            <person name="Ginzburg D."/>
            <person name="Zhao K."/>
            <person name="Won S.Y."/>
            <person name="Oh T.-J."/>
            <person name="Yu Y."/>
            <person name="Kim N.-H."/>
            <person name="Lee O.R."/>
            <person name="Lee T.-H."/>
            <person name="Bashyal P."/>
            <person name="Kim T.-S."/>
            <person name="Lee W.-H."/>
            <person name="Kawkins C."/>
            <person name="Kim C.-K."/>
            <person name="Kim J.S."/>
            <person name="Ahn B.O."/>
            <person name="Rhee S.Y."/>
            <person name="Sohng J.K."/>
        </authorList>
    </citation>
    <scope>NUCLEOTIDE SEQUENCE</scope>
    <source>
        <tissue evidence="2">Leaf</tissue>
    </source>
</reference>
<feature type="compositionally biased region" description="Acidic residues" evidence="1">
    <location>
        <begin position="24"/>
        <end position="36"/>
    </location>
</feature>
<dbReference type="EMBL" id="JAAIUW010000001">
    <property type="protein sequence ID" value="KAF7844090.1"/>
    <property type="molecule type" value="Genomic_DNA"/>
</dbReference>
<name>A0A834XER4_9FABA</name>